<gene>
    <name evidence="3" type="ORF">EMH_0038820</name>
</gene>
<feature type="compositionally biased region" description="Basic and acidic residues" evidence="1">
    <location>
        <begin position="143"/>
        <end position="152"/>
    </location>
</feature>
<reference evidence="3" key="2">
    <citation type="submission" date="2013-10" db="EMBL/GenBank/DDBJ databases">
        <authorList>
            <person name="Aslett M."/>
        </authorList>
    </citation>
    <scope>NUCLEOTIDE SEQUENCE [LARGE SCALE GENOMIC DNA]</scope>
    <source>
        <strain evidence="3">Houghton</strain>
    </source>
</reference>
<dbReference type="GeneID" id="25378638"/>
<accession>U6JRZ4</accession>
<evidence type="ECO:0000313" key="3">
    <source>
        <dbReference type="EMBL" id="CDJ28209.1"/>
    </source>
</evidence>
<dbReference type="AlphaFoldDB" id="U6JRZ4"/>
<keyword evidence="2" id="KW-0812">Transmembrane</keyword>
<feature type="compositionally biased region" description="Basic and acidic residues" evidence="1">
    <location>
        <begin position="1"/>
        <end position="11"/>
    </location>
</feature>
<feature type="region of interest" description="Disordered" evidence="1">
    <location>
        <begin position="1"/>
        <end position="33"/>
    </location>
</feature>
<keyword evidence="2" id="KW-1133">Transmembrane helix</keyword>
<organism evidence="3 4">
    <name type="scientific">Eimeria mitis</name>
    <dbReference type="NCBI Taxonomy" id="44415"/>
    <lineage>
        <taxon>Eukaryota</taxon>
        <taxon>Sar</taxon>
        <taxon>Alveolata</taxon>
        <taxon>Apicomplexa</taxon>
        <taxon>Conoidasida</taxon>
        <taxon>Coccidia</taxon>
        <taxon>Eucoccidiorida</taxon>
        <taxon>Eimeriorina</taxon>
        <taxon>Eimeriidae</taxon>
        <taxon>Eimeria</taxon>
    </lineage>
</organism>
<dbReference type="OrthoDB" id="348409at2759"/>
<dbReference type="RefSeq" id="XP_013350783.1">
    <property type="nucleotide sequence ID" value="XM_013495329.1"/>
</dbReference>
<feature type="region of interest" description="Disordered" evidence="1">
    <location>
        <begin position="127"/>
        <end position="166"/>
    </location>
</feature>
<reference evidence="3" key="1">
    <citation type="submission" date="2013-10" db="EMBL/GenBank/DDBJ databases">
        <title>Genomic analysis of the causative agents of coccidiosis in chickens.</title>
        <authorList>
            <person name="Reid A.J."/>
            <person name="Blake D."/>
            <person name="Billington K."/>
            <person name="Browne H."/>
            <person name="Dunn M."/>
            <person name="Hung S."/>
            <person name="Kawahara F."/>
            <person name="Miranda-Saavedra D."/>
            <person name="Mourier T."/>
            <person name="Nagra H."/>
            <person name="Otto T.D."/>
            <person name="Rawlings N."/>
            <person name="Sanchez A."/>
            <person name="Sanders M."/>
            <person name="Subramaniam C."/>
            <person name="Tay Y."/>
            <person name="Dear P."/>
            <person name="Doerig C."/>
            <person name="Gruber A."/>
            <person name="Parkinson J."/>
            <person name="Shirley M."/>
            <person name="Wan K.L."/>
            <person name="Berriman M."/>
            <person name="Tomley F."/>
            <person name="Pain A."/>
        </authorList>
    </citation>
    <scope>NUCLEOTIDE SEQUENCE [LARGE SCALE GENOMIC DNA]</scope>
    <source>
        <strain evidence="3">Houghton</strain>
    </source>
</reference>
<keyword evidence="4" id="KW-1185">Reference proteome</keyword>
<sequence>MESESLGRTDTAEGPGTMEAFEEAERSQAAFSELTQSSLPSLLASAADSSLTATRHFMYGEEFMSTEQARTDVAGSPPLPQKNKVGRRVPSPTLIAAILFSVTCLGLLTARPLAVSGISRLEMALHGQKKVQETHPVEQQGQQEKKQQEQQTHEQPQQQTQHQQYEGRGAEERLLLQDLDYVQEFDSVVTLLAETLGVGDDRSQSAIQDVRKSLDRAKEVQKKVLEGSIARKQALRMARQTENVQPPPEISSQELEALARVDLEATDSLAYHMGNLMFSYQSSMRQASRAQADLKVLAAGTGKSKAVLSAVATDAEILKGALEIAQAGRQSTVDLTAAATTLMLSHAIRKERDITSANATSQKAREVSKELEVLLDAVAFHISGIPDSAEENETIISPEQRFIMKKVATRASQEASAAAKRAADILRGILSRGAAHQMQNRTDCINPSIMKELHHSLELVGHRIQLACNQALGAAARAKRESSGSTNHMKELLLESLEVDVQLSVSVARRAAAAAKRLQQQMWDFDMASSRIGQVETVLKQVDALAGSAKFQPDLKGLASTAAALKGAVVQLVTLVQSAQQSQTGILIL</sequence>
<evidence type="ECO:0000256" key="1">
    <source>
        <dbReference type="SAM" id="MobiDB-lite"/>
    </source>
</evidence>
<protein>
    <submittedName>
        <fullName evidence="3">Uncharacterized protein</fullName>
    </submittedName>
</protein>
<name>U6JRZ4_9EIME</name>
<dbReference type="EMBL" id="HG681059">
    <property type="protein sequence ID" value="CDJ28209.1"/>
    <property type="molecule type" value="Genomic_DNA"/>
</dbReference>
<evidence type="ECO:0000256" key="2">
    <source>
        <dbReference type="SAM" id="Phobius"/>
    </source>
</evidence>
<dbReference type="VEuPathDB" id="ToxoDB:EMH_0038820"/>
<evidence type="ECO:0000313" key="4">
    <source>
        <dbReference type="Proteomes" id="UP000030744"/>
    </source>
</evidence>
<feature type="transmembrane region" description="Helical" evidence="2">
    <location>
        <begin position="94"/>
        <end position="114"/>
    </location>
</feature>
<feature type="compositionally biased region" description="Low complexity" evidence="1">
    <location>
        <begin position="153"/>
        <end position="166"/>
    </location>
</feature>
<proteinExistence type="predicted"/>
<dbReference type="Proteomes" id="UP000030744">
    <property type="component" value="Unassembled WGS sequence"/>
</dbReference>
<keyword evidence="2" id="KW-0472">Membrane</keyword>